<dbReference type="AlphaFoldDB" id="S8B9R9"/>
<organism evidence="2 3">
    <name type="scientific">Penicillium oxalicum (strain 114-2 / CGMCC 5302)</name>
    <name type="common">Penicillium decumbens</name>
    <dbReference type="NCBI Taxonomy" id="933388"/>
    <lineage>
        <taxon>Eukaryota</taxon>
        <taxon>Fungi</taxon>
        <taxon>Dikarya</taxon>
        <taxon>Ascomycota</taxon>
        <taxon>Pezizomycotina</taxon>
        <taxon>Eurotiomycetes</taxon>
        <taxon>Eurotiomycetidae</taxon>
        <taxon>Eurotiales</taxon>
        <taxon>Aspergillaceae</taxon>
        <taxon>Penicillium</taxon>
    </lineage>
</organism>
<evidence type="ECO:0000313" key="3">
    <source>
        <dbReference type="Proteomes" id="UP000019376"/>
    </source>
</evidence>
<dbReference type="HOGENOM" id="CLU_2886541_0_0_1"/>
<protein>
    <submittedName>
        <fullName evidence="2">Uncharacterized protein</fullName>
    </submittedName>
</protein>
<name>S8B9R9_PENO1</name>
<dbReference type="Proteomes" id="UP000019376">
    <property type="component" value="Unassembled WGS sequence"/>
</dbReference>
<feature type="signal peptide" evidence="1">
    <location>
        <begin position="1"/>
        <end position="21"/>
    </location>
</feature>
<feature type="chain" id="PRO_5004548386" evidence="1">
    <location>
        <begin position="22"/>
        <end position="63"/>
    </location>
</feature>
<evidence type="ECO:0000313" key="2">
    <source>
        <dbReference type="EMBL" id="EPS31547.1"/>
    </source>
</evidence>
<sequence>MLYLKLSSVAVLCGLLSMAVAAPVETREAKPIVPGYLLVPVYDISVVLSWELKKFWKGTASIQ</sequence>
<proteinExistence type="predicted"/>
<keyword evidence="1" id="KW-0732">Signal</keyword>
<dbReference type="EMBL" id="KB644413">
    <property type="protein sequence ID" value="EPS31547.1"/>
    <property type="molecule type" value="Genomic_DNA"/>
</dbReference>
<keyword evidence="3" id="KW-1185">Reference proteome</keyword>
<reference evidence="2 3" key="1">
    <citation type="journal article" date="2013" name="PLoS ONE">
        <title>Genomic and secretomic analyses reveal unique features of the lignocellulolytic enzyme system of Penicillium decumbens.</title>
        <authorList>
            <person name="Liu G."/>
            <person name="Zhang L."/>
            <person name="Wei X."/>
            <person name="Zou G."/>
            <person name="Qin Y."/>
            <person name="Ma L."/>
            <person name="Li J."/>
            <person name="Zheng H."/>
            <person name="Wang S."/>
            <person name="Wang C."/>
            <person name="Xun L."/>
            <person name="Zhao G.-P."/>
            <person name="Zhou Z."/>
            <person name="Qu Y."/>
        </authorList>
    </citation>
    <scope>NUCLEOTIDE SEQUENCE [LARGE SCALE GENOMIC DNA]</scope>
    <source>
        <strain evidence="3">114-2 / CGMCC 5302</strain>
    </source>
</reference>
<evidence type="ECO:0000256" key="1">
    <source>
        <dbReference type="SAM" id="SignalP"/>
    </source>
</evidence>
<accession>S8B9R9</accession>
<gene>
    <name evidence="2" type="ORF">PDE_06502</name>
</gene>